<dbReference type="InterPro" id="IPR023093">
    <property type="entry name" value="ScpA-like_C"/>
</dbReference>
<dbReference type="Gene3D" id="6.10.250.2410">
    <property type="match status" value="1"/>
</dbReference>
<evidence type="ECO:0000313" key="5">
    <source>
        <dbReference type="Proteomes" id="UP000007332"/>
    </source>
</evidence>
<dbReference type="Pfam" id="PF02616">
    <property type="entry name" value="SMC_ScpA"/>
    <property type="match status" value="1"/>
</dbReference>
<keyword evidence="3" id="KW-0963">Cytoplasm</keyword>
<dbReference type="AlphaFoldDB" id="J9W1C9"/>
<dbReference type="GO" id="GO:0005737">
    <property type="term" value="C:cytoplasm"/>
    <property type="evidence" value="ECO:0007669"/>
    <property type="project" value="UniProtKB-SubCell"/>
</dbReference>
<dbReference type="PANTHER" id="PTHR33969:SF2">
    <property type="entry name" value="SEGREGATION AND CONDENSATION PROTEIN A"/>
    <property type="match status" value="1"/>
</dbReference>
<dbReference type="GO" id="GO:0006260">
    <property type="term" value="P:DNA replication"/>
    <property type="evidence" value="ECO:0007669"/>
    <property type="project" value="UniProtKB-UniRule"/>
</dbReference>
<comment type="similarity">
    <text evidence="3">Belongs to the ScpA family.</text>
</comment>
<dbReference type="PANTHER" id="PTHR33969">
    <property type="entry name" value="SEGREGATION AND CONDENSATION PROTEIN A"/>
    <property type="match status" value="1"/>
</dbReference>
<dbReference type="RefSeq" id="WP_014939932.1">
    <property type="nucleotide sequence ID" value="NC_018610.1"/>
</dbReference>
<accession>J9W1C9</accession>
<keyword evidence="5" id="KW-1185">Reference proteome</keyword>
<name>J9W1C9_LENBU</name>
<evidence type="ECO:0000313" key="4">
    <source>
        <dbReference type="EMBL" id="AFS00209.1"/>
    </source>
</evidence>
<comment type="subunit">
    <text evidence="3">Component of a cohesin-like complex composed of ScpA, ScpB and the Smc homodimer, in which ScpA and ScpB bind to the head domain of Smc. The presence of the three proteins is required for the association of the complex with DNA.</text>
</comment>
<dbReference type="InterPro" id="IPR003768">
    <property type="entry name" value="ScpA"/>
</dbReference>
<dbReference type="eggNOG" id="COG1354">
    <property type="taxonomic scope" value="Bacteria"/>
</dbReference>
<comment type="subcellular location">
    <subcellularLocation>
        <location evidence="3">Cytoplasm</location>
    </subcellularLocation>
    <text evidence="3">Associated with two foci at the outer edges of the nucleoid region in young cells, and at four foci within both cell halves in older cells.</text>
</comment>
<protein>
    <recommendedName>
        <fullName evidence="2 3">Segregation and condensation protein A</fullName>
    </recommendedName>
</protein>
<reference evidence="4 5" key="1">
    <citation type="journal article" date="2012" name="J. Biotechnol.">
        <title>Insights into the completely annotated genome of Lactobacillus buchneri CD034, a strain isolated from stable grass silage.</title>
        <authorList>
            <person name="Heinl S."/>
            <person name="Wibberg D."/>
            <person name="Eikmeyer F."/>
            <person name="Szczepanowski R."/>
            <person name="Blom J."/>
            <person name="Linke B."/>
            <person name="Goesmann A."/>
            <person name="Grabherr R."/>
            <person name="Schwab H."/>
            <person name="Puhler A."/>
            <person name="Schluter A."/>
        </authorList>
    </citation>
    <scope>NUCLEOTIDE SEQUENCE [LARGE SCALE GENOMIC DNA]</scope>
    <source>
        <strain evidence="4 5">CD034</strain>
    </source>
</reference>
<dbReference type="STRING" id="1071400.LBUCD034_1168"/>
<proteinExistence type="inferred from homology"/>
<dbReference type="PATRIC" id="fig|1071400.3.peg.1122"/>
<comment type="function">
    <text evidence="3">Participates in chromosomal partition during cell division. May act via the formation of a condensin-like complex containing Smc and ScpB that pull DNA away from mid-cell into both cell halves.</text>
</comment>
<organism evidence="4 5">
    <name type="scientific">Lentilactobacillus buchneri subsp. silagei CD034</name>
    <dbReference type="NCBI Taxonomy" id="1071400"/>
    <lineage>
        <taxon>Bacteria</taxon>
        <taxon>Bacillati</taxon>
        <taxon>Bacillota</taxon>
        <taxon>Bacilli</taxon>
        <taxon>Lactobacillales</taxon>
        <taxon>Lactobacillaceae</taxon>
        <taxon>Lentilactobacillus</taxon>
        <taxon>Lentilactobacillus buchneri subsp. silagei</taxon>
    </lineage>
</organism>
<keyword evidence="3" id="KW-0131">Cell cycle</keyword>
<evidence type="ECO:0000256" key="1">
    <source>
        <dbReference type="ARBA" id="ARBA00022829"/>
    </source>
</evidence>
<evidence type="ECO:0000256" key="2">
    <source>
        <dbReference type="ARBA" id="ARBA00044777"/>
    </source>
</evidence>
<keyword evidence="1 3" id="KW-0159">Chromosome partition</keyword>
<dbReference type="GO" id="GO:0051301">
    <property type="term" value="P:cell division"/>
    <property type="evidence" value="ECO:0007669"/>
    <property type="project" value="UniProtKB-KW"/>
</dbReference>
<dbReference type="Proteomes" id="UP000007332">
    <property type="component" value="Chromosome"/>
</dbReference>
<evidence type="ECO:0000256" key="3">
    <source>
        <dbReference type="HAMAP-Rule" id="MF_01805"/>
    </source>
</evidence>
<dbReference type="HOGENOM" id="CLU_038686_3_3_9"/>
<dbReference type="HAMAP" id="MF_01805">
    <property type="entry name" value="ScpA"/>
    <property type="match status" value="1"/>
</dbReference>
<dbReference type="KEGG" id="lbn:LBUCD034_1168"/>
<keyword evidence="3" id="KW-0132">Cell division</keyword>
<sequence length="253" mass="29403">MRLIMPEVKQPELHLNDFDGPLEVLLHLIQESKMDIYDIQISRITEQYMQYIYDAQQLNLEIVGEYFVMAAKLMVIKSKMLLPTITDDQPDEQQADPREELVSQLLNYKRYKLVAASMKKREMKRRESFTRSELSVAPTKAELIQPSPFNSGDIMASYVDALKHFKYNQPMSTVIHEWSFTIEGQSQRVRELLNQTDNRISFDKLVANSTQTEEVVTDFLAILEMAKYNEVRLNQATVQSTIEIRKGPGYVDQ</sequence>
<dbReference type="EMBL" id="CP003043">
    <property type="protein sequence ID" value="AFS00209.1"/>
    <property type="molecule type" value="Genomic_DNA"/>
</dbReference>
<dbReference type="GO" id="GO:0007059">
    <property type="term" value="P:chromosome segregation"/>
    <property type="evidence" value="ECO:0007669"/>
    <property type="project" value="UniProtKB-UniRule"/>
</dbReference>
<gene>
    <name evidence="3 4" type="primary">scpA</name>
    <name evidence="4" type="ORF">LBUCD034_1168</name>
</gene>
<dbReference type="Gene3D" id="1.10.10.580">
    <property type="entry name" value="Structural maintenance of chromosome 1. Chain E"/>
    <property type="match status" value="1"/>
</dbReference>